<accession>A0ABS5L1M0</accession>
<reference evidence="2 3" key="1">
    <citation type="submission" date="2020-02" db="EMBL/GenBank/DDBJ databases">
        <title>Acidophilic actinobacteria isolated from forest soil.</title>
        <authorList>
            <person name="Golinska P."/>
        </authorList>
    </citation>
    <scope>NUCLEOTIDE SEQUENCE [LARGE SCALE GENOMIC DNA]</scope>
    <source>
        <strain evidence="2 3">NL8</strain>
    </source>
</reference>
<evidence type="ECO:0000313" key="2">
    <source>
        <dbReference type="EMBL" id="MBS2552089.1"/>
    </source>
</evidence>
<comment type="caution">
    <text evidence="2">The sequence shown here is derived from an EMBL/GenBank/DDBJ whole genome shotgun (WGS) entry which is preliminary data.</text>
</comment>
<feature type="transmembrane region" description="Helical" evidence="1">
    <location>
        <begin position="12"/>
        <end position="34"/>
    </location>
</feature>
<dbReference type="EMBL" id="JAAFYZ010000170">
    <property type="protein sequence ID" value="MBS2552089.1"/>
    <property type="molecule type" value="Genomic_DNA"/>
</dbReference>
<feature type="transmembrane region" description="Helical" evidence="1">
    <location>
        <begin position="71"/>
        <end position="92"/>
    </location>
</feature>
<evidence type="ECO:0000256" key="1">
    <source>
        <dbReference type="SAM" id="Phobius"/>
    </source>
</evidence>
<organism evidence="2 3">
    <name type="scientific">Catenulispora pinistramenti</name>
    <dbReference type="NCBI Taxonomy" id="2705254"/>
    <lineage>
        <taxon>Bacteria</taxon>
        <taxon>Bacillati</taxon>
        <taxon>Actinomycetota</taxon>
        <taxon>Actinomycetes</taxon>
        <taxon>Catenulisporales</taxon>
        <taxon>Catenulisporaceae</taxon>
        <taxon>Catenulispora</taxon>
    </lineage>
</organism>
<proteinExistence type="predicted"/>
<evidence type="ECO:0000313" key="3">
    <source>
        <dbReference type="Proteomes" id="UP000730482"/>
    </source>
</evidence>
<keyword evidence="1" id="KW-1133">Transmembrane helix</keyword>
<gene>
    <name evidence="2" type="ORF">KGQ19_35025</name>
</gene>
<dbReference type="RefSeq" id="WP_212017341.1">
    <property type="nucleotide sequence ID" value="NZ_JAAFYZ010000170.1"/>
</dbReference>
<keyword evidence="3" id="KW-1185">Reference proteome</keyword>
<keyword evidence="1" id="KW-0472">Membrane</keyword>
<dbReference type="Proteomes" id="UP000730482">
    <property type="component" value="Unassembled WGS sequence"/>
</dbReference>
<keyword evidence="1" id="KW-0812">Transmembrane</keyword>
<name>A0ABS5L1M0_9ACTN</name>
<sequence length="95" mass="10629">MTYEFRSHAPRDLISLAALIIAAILVLHIIFVWLNANPGNDIVSTDADWAGWLATWFVDLFTPANAKLRTFLNYGLAALFFLAIGGILRRVLRDV</sequence>
<protein>
    <submittedName>
        <fullName evidence="2">Uncharacterized protein</fullName>
    </submittedName>
</protein>